<evidence type="ECO:0000256" key="10">
    <source>
        <dbReference type="ARBA" id="ARBA00044881"/>
    </source>
</evidence>
<dbReference type="InterPro" id="IPR020846">
    <property type="entry name" value="MFS_dom"/>
</dbReference>
<evidence type="ECO:0000256" key="24">
    <source>
        <dbReference type="ARBA" id="ARBA00046376"/>
    </source>
</evidence>
<evidence type="ECO:0000256" key="3">
    <source>
        <dbReference type="ARBA" id="ARBA00022448"/>
    </source>
</evidence>
<evidence type="ECO:0000256" key="19">
    <source>
        <dbReference type="ARBA" id="ARBA00044919"/>
    </source>
</evidence>
<dbReference type="OrthoDB" id="29061at2157"/>
<feature type="transmembrane region" description="Helical" evidence="25">
    <location>
        <begin position="312"/>
        <end position="334"/>
    </location>
</feature>
<dbReference type="InterPro" id="IPR036259">
    <property type="entry name" value="MFS_trans_sf"/>
</dbReference>
<comment type="subunit">
    <text evidence="24">Homodimer. Interacts with lysosomal protein GLMP (via lumenal domain); the interaction starts while both proteins are still in the endoplasmic reticulum and is required for stabilization of MFSD1 in lysosomes but has no direct effect on its targeting to lysosomes or transporter activity.</text>
</comment>
<keyword evidence="6 25" id="KW-0472">Membrane</keyword>
<evidence type="ECO:0000256" key="7">
    <source>
        <dbReference type="ARBA" id="ARBA00023228"/>
    </source>
</evidence>
<evidence type="ECO:0000256" key="18">
    <source>
        <dbReference type="ARBA" id="ARBA00044912"/>
    </source>
</evidence>
<evidence type="ECO:0000256" key="4">
    <source>
        <dbReference type="ARBA" id="ARBA00022692"/>
    </source>
</evidence>
<comment type="subcellular location">
    <subcellularLocation>
        <location evidence="1">Lysosome membrane</location>
        <topology evidence="1">Multi-pass membrane protein</topology>
    </subcellularLocation>
</comment>
<feature type="transmembrane region" description="Helical" evidence="25">
    <location>
        <begin position="388"/>
        <end position="409"/>
    </location>
</feature>
<dbReference type="GO" id="GO:0022857">
    <property type="term" value="F:transmembrane transporter activity"/>
    <property type="evidence" value="ECO:0007669"/>
    <property type="project" value="InterPro"/>
</dbReference>
<protein>
    <recommendedName>
        <fullName evidence="21">Lysosomal dipeptide transporter MFSD1</fullName>
    </recommendedName>
    <alternativeName>
        <fullName evidence="22">Major facilitator superfamily domain-containing protein 1</fullName>
    </alternativeName>
</protein>
<dbReference type="RefSeq" id="WP_179269164.1">
    <property type="nucleotide sequence ID" value="NZ_CP058579.1"/>
</dbReference>
<comment type="catalytic activity">
    <reaction evidence="10">
        <text>L-alpha-aminoacyl-L-arginine(out) = L-alpha-aminoacyl-L-arginine(in)</text>
        <dbReference type="Rhea" id="RHEA:79367"/>
        <dbReference type="ChEBI" id="CHEBI:229968"/>
    </reaction>
</comment>
<reference evidence="27 28" key="1">
    <citation type="submission" date="2020-06" db="EMBL/GenBank/DDBJ databases">
        <title>NJ-3-1, isolated from saline soil.</title>
        <authorList>
            <person name="Cui H.L."/>
            <person name="Shi X."/>
        </authorList>
    </citation>
    <scope>NUCLEOTIDE SEQUENCE [LARGE SCALE GENOMIC DNA]</scope>
    <source>
        <strain evidence="27 28">NJ-3-1</strain>
    </source>
</reference>
<dbReference type="InterPro" id="IPR011701">
    <property type="entry name" value="MFS"/>
</dbReference>
<sequence>MAALDRRHVMWATLACGFLFVNFFRNSTAVLAGDLAAVYSATAAELGLLHSSFFYIYAAAQLPGGLVADRFGPRRVVAGGLVGMAVGVAVFAASGSLVVGFLGRALAGLGASVIYVAVLRFCANWYAPEEFATMTGFTIAAAGLGGILATTPLALAAGAAGWRPVLLGSAVAMVVVAVAVVSVVRDRPADAPVEAAADGSESLGDVLAGARRVLADLDTWLMGLMLFLVIGLNFTVVGLWGVPYIVHLYDVSVATAATTVLVANVGFALGPPVLGALSDRLGRRTEIILASCLAFTAAYGVVFLTVTPPLFVVGAVLFLAMFITGGTAVSYTVAKERHVEDSGAATGTINGLGYAGAAIFPAVMGLALDAYWTGELIDGARAYTTTGYRVAFGVVTLGGVLATACALALHVRDHRRPEDEAVTAAD</sequence>
<comment type="function">
    <text evidence="23">Lysosomal dipeptide uniporter that selectively exports lysine, arginine or histidine-containing dipeptides with a net positive charge from the lysosome lumen into the cytosol. Could play a role in a specific type of protein O-glycosylation indirectly regulating macrophages migration and tissue invasion. Also essential for liver homeostasis.</text>
</comment>
<keyword evidence="7" id="KW-0458">Lysosome</keyword>
<evidence type="ECO:0000256" key="23">
    <source>
        <dbReference type="ARBA" id="ARBA00045709"/>
    </source>
</evidence>
<keyword evidence="4 25" id="KW-0812">Transmembrane</keyword>
<dbReference type="SUPFAM" id="SSF103473">
    <property type="entry name" value="MFS general substrate transporter"/>
    <property type="match status" value="1"/>
</dbReference>
<accession>A0A7D5QBW1</accession>
<feature type="transmembrane region" description="Helical" evidence="25">
    <location>
        <begin position="253"/>
        <end position="275"/>
    </location>
</feature>
<evidence type="ECO:0000313" key="27">
    <source>
        <dbReference type="EMBL" id="QLG62579.1"/>
    </source>
</evidence>
<evidence type="ECO:0000256" key="22">
    <source>
        <dbReference type="ARBA" id="ARBA00045018"/>
    </source>
</evidence>
<dbReference type="PANTHER" id="PTHR23512">
    <property type="entry name" value="MAJOR FACILITATOR SUPERFAMILY DOMAIN-CONTAINING PROTEIN 1"/>
    <property type="match status" value="1"/>
</dbReference>
<dbReference type="AlphaFoldDB" id="A0A7D5QBW1"/>
<gene>
    <name evidence="27" type="ORF">HUG12_12935</name>
</gene>
<feature type="transmembrane region" description="Helical" evidence="25">
    <location>
        <begin position="165"/>
        <end position="184"/>
    </location>
</feature>
<proteinExistence type="inferred from homology"/>
<keyword evidence="5 25" id="KW-1133">Transmembrane helix</keyword>
<keyword evidence="28" id="KW-1185">Reference proteome</keyword>
<feature type="domain" description="Major facilitator superfamily (MFS) profile" evidence="26">
    <location>
        <begin position="1"/>
        <end position="416"/>
    </location>
</feature>
<evidence type="ECO:0000259" key="26">
    <source>
        <dbReference type="PROSITE" id="PS50850"/>
    </source>
</evidence>
<feature type="transmembrane region" description="Helical" evidence="25">
    <location>
        <begin position="139"/>
        <end position="159"/>
    </location>
</feature>
<evidence type="ECO:0000256" key="20">
    <source>
        <dbReference type="ARBA" id="ARBA00044924"/>
    </source>
</evidence>
<evidence type="ECO:0000256" key="2">
    <source>
        <dbReference type="ARBA" id="ARBA00008335"/>
    </source>
</evidence>
<dbReference type="GO" id="GO:0005765">
    <property type="term" value="C:lysosomal membrane"/>
    <property type="evidence" value="ECO:0007669"/>
    <property type="project" value="UniProtKB-SubCell"/>
</dbReference>
<feature type="transmembrane region" description="Helical" evidence="25">
    <location>
        <begin position="48"/>
        <end position="68"/>
    </location>
</feature>
<feature type="transmembrane region" description="Helical" evidence="25">
    <location>
        <begin position="287"/>
        <end position="306"/>
    </location>
</feature>
<dbReference type="PROSITE" id="PS00216">
    <property type="entry name" value="SUGAR_TRANSPORT_1"/>
    <property type="match status" value="1"/>
</dbReference>
<comment type="catalytic activity">
    <reaction evidence="19">
        <text>L-alanyl-L-lysine(out) = L-alanyl-L-lysine(in)</text>
        <dbReference type="Rhea" id="RHEA:79415"/>
        <dbReference type="ChEBI" id="CHEBI:192470"/>
    </reaction>
</comment>
<evidence type="ECO:0000256" key="13">
    <source>
        <dbReference type="ARBA" id="ARBA00044893"/>
    </source>
</evidence>
<feature type="transmembrane region" description="Helical" evidence="25">
    <location>
        <begin position="105"/>
        <end position="127"/>
    </location>
</feature>
<evidence type="ECO:0000256" key="16">
    <source>
        <dbReference type="ARBA" id="ARBA00044900"/>
    </source>
</evidence>
<comment type="catalytic activity">
    <reaction evidence="16">
        <text>L-lysyl-L-lysine(out) = L-lysyl-L-lysine(in)</text>
        <dbReference type="Rhea" id="RHEA:79403"/>
        <dbReference type="ChEBI" id="CHEBI:229956"/>
    </reaction>
</comment>
<dbReference type="Proteomes" id="UP000509626">
    <property type="component" value="Chromosome"/>
</dbReference>
<evidence type="ECO:0000256" key="9">
    <source>
        <dbReference type="ARBA" id="ARBA00044878"/>
    </source>
</evidence>
<feature type="transmembrane region" description="Helical" evidence="25">
    <location>
        <begin position="80"/>
        <end position="99"/>
    </location>
</feature>
<feature type="transmembrane region" description="Helical" evidence="25">
    <location>
        <begin position="346"/>
        <end position="368"/>
    </location>
</feature>
<dbReference type="GeneID" id="56038380"/>
<evidence type="ECO:0000313" key="28">
    <source>
        <dbReference type="Proteomes" id="UP000509626"/>
    </source>
</evidence>
<evidence type="ECO:0000256" key="25">
    <source>
        <dbReference type="SAM" id="Phobius"/>
    </source>
</evidence>
<dbReference type="InterPro" id="IPR005829">
    <property type="entry name" value="Sugar_transporter_CS"/>
</dbReference>
<dbReference type="PROSITE" id="PS50850">
    <property type="entry name" value="MFS"/>
    <property type="match status" value="1"/>
</dbReference>
<dbReference type="EMBL" id="CP058579">
    <property type="protein sequence ID" value="QLG62579.1"/>
    <property type="molecule type" value="Genomic_DNA"/>
</dbReference>
<dbReference type="KEGG" id="halu:HUG12_12935"/>
<comment type="catalytic activity">
    <reaction evidence="11">
        <text>L-alpha-aminoacyl-L-histidine(out) = L-alpha-aminoacyl-L-histidine(in)</text>
        <dbReference type="Rhea" id="RHEA:79375"/>
        <dbReference type="ChEBI" id="CHEBI:229967"/>
    </reaction>
</comment>
<comment type="catalytic activity">
    <reaction evidence="9">
        <text>L-histidyl-glycine(out) = L-histidyl-glycine(in)</text>
        <dbReference type="Rhea" id="RHEA:79395"/>
        <dbReference type="ChEBI" id="CHEBI:229957"/>
    </reaction>
</comment>
<comment type="catalytic activity">
    <reaction evidence="8">
        <text>L-lysyl-L-alanine(out) = L-lysyl-L-alanine(in)</text>
        <dbReference type="Rhea" id="RHEA:79399"/>
        <dbReference type="ChEBI" id="CHEBI:229954"/>
    </reaction>
</comment>
<evidence type="ECO:0000256" key="12">
    <source>
        <dbReference type="ARBA" id="ARBA00044891"/>
    </source>
</evidence>
<comment type="similarity">
    <text evidence="2">Belongs to the major facilitator superfamily.</text>
</comment>
<evidence type="ECO:0000256" key="6">
    <source>
        <dbReference type="ARBA" id="ARBA00023136"/>
    </source>
</evidence>
<dbReference type="Gene3D" id="1.20.1250.20">
    <property type="entry name" value="MFS general substrate transporter like domains"/>
    <property type="match status" value="2"/>
</dbReference>
<comment type="catalytic activity">
    <reaction evidence="13">
        <text>L-alpha-aminoacyl-L-lysine(out) = L-alpha-aminoacyl-L-lysine(in)</text>
        <dbReference type="Rhea" id="RHEA:79383"/>
        <dbReference type="ChEBI" id="CHEBI:229966"/>
    </reaction>
</comment>
<comment type="catalytic activity">
    <reaction evidence="18">
        <text>L-histidyl-L-alpha-amino acid(out) = L-histidyl-L-alpha-amino acid(in)</text>
        <dbReference type="Rhea" id="RHEA:79379"/>
        <dbReference type="ChEBI" id="CHEBI:229964"/>
    </reaction>
</comment>
<comment type="catalytic activity">
    <reaction evidence="12">
        <text>L-lysyl-L-alpha-amino acid(out) = L-lysyl-L-alpha-amino acid(in)</text>
        <dbReference type="Rhea" id="RHEA:79387"/>
        <dbReference type="ChEBI" id="CHEBI:229965"/>
    </reaction>
</comment>
<comment type="catalytic activity">
    <reaction evidence="17">
        <text>L-arginyl-glycine(out) = L-arginyl-glycine(in)</text>
        <dbReference type="Rhea" id="RHEA:79391"/>
        <dbReference type="ChEBI" id="CHEBI:229955"/>
    </reaction>
</comment>
<dbReference type="InterPro" id="IPR052187">
    <property type="entry name" value="MFSD1"/>
</dbReference>
<comment type="catalytic activity">
    <reaction evidence="15">
        <text>L-arginyl-L-alpha-amino acid(out) = L-arginyl-L-alpha-amino acid(in)</text>
        <dbReference type="Rhea" id="RHEA:79371"/>
        <dbReference type="ChEBI" id="CHEBI:84315"/>
    </reaction>
</comment>
<evidence type="ECO:0000256" key="11">
    <source>
        <dbReference type="ARBA" id="ARBA00044884"/>
    </source>
</evidence>
<evidence type="ECO:0000256" key="14">
    <source>
        <dbReference type="ARBA" id="ARBA00044898"/>
    </source>
</evidence>
<evidence type="ECO:0000256" key="8">
    <source>
        <dbReference type="ARBA" id="ARBA00044876"/>
    </source>
</evidence>
<organism evidence="27 28">
    <name type="scientific">Halorarum salinum</name>
    <dbReference type="NCBI Taxonomy" id="2743089"/>
    <lineage>
        <taxon>Archaea</taxon>
        <taxon>Methanobacteriati</taxon>
        <taxon>Methanobacteriota</taxon>
        <taxon>Stenosarchaea group</taxon>
        <taxon>Halobacteria</taxon>
        <taxon>Halobacteriales</taxon>
        <taxon>Haloferacaceae</taxon>
        <taxon>Halorarum</taxon>
    </lineage>
</organism>
<evidence type="ECO:0000256" key="5">
    <source>
        <dbReference type="ARBA" id="ARBA00022989"/>
    </source>
</evidence>
<keyword evidence="3" id="KW-0813">Transport</keyword>
<dbReference type="PANTHER" id="PTHR23512:SF3">
    <property type="entry name" value="MAJOR FACILITATOR SUPERFAMILY DOMAIN-CONTAINING PROTEIN 1"/>
    <property type="match status" value="1"/>
</dbReference>
<evidence type="ECO:0000256" key="17">
    <source>
        <dbReference type="ARBA" id="ARBA00044903"/>
    </source>
</evidence>
<evidence type="ECO:0000256" key="1">
    <source>
        <dbReference type="ARBA" id="ARBA00004155"/>
    </source>
</evidence>
<comment type="catalytic activity">
    <reaction evidence="14">
        <text>L-aspartyl-L-lysine(out) = L-aspartyl-L-lysine(in)</text>
        <dbReference type="Rhea" id="RHEA:79411"/>
        <dbReference type="ChEBI" id="CHEBI:229953"/>
    </reaction>
</comment>
<evidence type="ECO:0000256" key="21">
    <source>
        <dbReference type="ARBA" id="ARBA00044985"/>
    </source>
</evidence>
<dbReference type="Pfam" id="PF07690">
    <property type="entry name" value="MFS_1"/>
    <property type="match status" value="1"/>
</dbReference>
<evidence type="ECO:0000256" key="15">
    <source>
        <dbReference type="ARBA" id="ARBA00044899"/>
    </source>
</evidence>
<name>A0A7D5QBW1_9EURY</name>
<feature type="transmembrane region" description="Helical" evidence="25">
    <location>
        <begin position="220"/>
        <end position="241"/>
    </location>
</feature>
<comment type="catalytic activity">
    <reaction evidence="20">
        <text>L-lysyl-glycine(out) = L-lysyl-glycine(in)</text>
        <dbReference type="Rhea" id="RHEA:79407"/>
        <dbReference type="ChEBI" id="CHEBI:191202"/>
    </reaction>
</comment>